<protein>
    <submittedName>
        <fullName evidence="1">Uncharacterized protein</fullName>
    </submittedName>
</protein>
<sequence>MSFIFISWQISKALSAKKPHWNRTKSSISW</sequence>
<reference evidence="1" key="1">
    <citation type="journal article" date="2021" name="Proc. Natl. Acad. Sci. U.S.A.">
        <title>A Catalog of Tens of Thousands of Viruses from Human Metagenomes Reveals Hidden Associations with Chronic Diseases.</title>
        <authorList>
            <person name="Tisza M.J."/>
            <person name="Buck C.B."/>
        </authorList>
    </citation>
    <scope>NUCLEOTIDE SEQUENCE</scope>
    <source>
        <strain evidence="1">CtneY2</strain>
    </source>
</reference>
<accession>A0A8S5V787</accession>
<name>A0A8S5V787_9CAUD</name>
<organism evidence="1">
    <name type="scientific">Siphoviridae sp. ctneY2</name>
    <dbReference type="NCBI Taxonomy" id="2825664"/>
    <lineage>
        <taxon>Viruses</taxon>
        <taxon>Duplodnaviria</taxon>
        <taxon>Heunggongvirae</taxon>
        <taxon>Uroviricota</taxon>
        <taxon>Caudoviricetes</taxon>
    </lineage>
</organism>
<proteinExistence type="predicted"/>
<evidence type="ECO:0000313" key="1">
    <source>
        <dbReference type="EMBL" id="DAG02507.1"/>
    </source>
</evidence>
<dbReference type="EMBL" id="BK016210">
    <property type="protein sequence ID" value="DAG02507.1"/>
    <property type="molecule type" value="Genomic_DNA"/>
</dbReference>